<keyword evidence="2" id="KW-0732">Signal</keyword>
<feature type="compositionally biased region" description="Basic and acidic residues" evidence="1">
    <location>
        <begin position="51"/>
        <end position="62"/>
    </location>
</feature>
<dbReference type="Gene3D" id="1.20.1260.10">
    <property type="match status" value="1"/>
</dbReference>
<feature type="signal peptide" evidence="2">
    <location>
        <begin position="1"/>
        <end position="17"/>
    </location>
</feature>
<feature type="compositionally biased region" description="Basic and acidic residues" evidence="1">
    <location>
        <begin position="123"/>
        <end position="141"/>
    </location>
</feature>
<evidence type="ECO:0000256" key="1">
    <source>
        <dbReference type="SAM" id="MobiDB-lite"/>
    </source>
</evidence>
<gene>
    <name evidence="4" type="ORF">JHE00_18690</name>
</gene>
<dbReference type="EMBL" id="JAENJH010000004">
    <property type="protein sequence ID" value="MBK1786363.1"/>
    <property type="molecule type" value="Genomic_DNA"/>
</dbReference>
<protein>
    <submittedName>
        <fullName evidence="4">DUF305 domain-containing protein</fullName>
    </submittedName>
</protein>
<feature type="domain" description="DUF305" evidence="3">
    <location>
        <begin position="64"/>
        <end position="215"/>
    </location>
</feature>
<reference evidence="4" key="1">
    <citation type="submission" date="2020-12" db="EMBL/GenBank/DDBJ databases">
        <title>Prauserella sp. ASG 168, a novel actinomycete isolated from cave rock.</title>
        <authorList>
            <person name="Suriyachadkun C."/>
        </authorList>
    </citation>
    <scope>NUCLEOTIDE SEQUENCE</scope>
    <source>
        <strain evidence="4">ASG 168</strain>
    </source>
</reference>
<dbReference type="InterPro" id="IPR005183">
    <property type="entry name" value="DUF305_CopM-like"/>
</dbReference>
<evidence type="ECO:0000256" key="2">
    <source>
        <dbReference type="SAM" id="SignalP"/>
    </source>
</evidence>
<dbReference type="Pfam" id="PF03713">
    <property type="entry name" value="DUF305"/>
    <property type="match status" value="1"/>
</dbReference>
<dbReference type="Proteomes" id="UP000635245">
    <property type="component" value="Unassembled WGS sequence"/>
</dbReference>
<dbReference type="RefSeq" id="WP_200319734.1">
    <property type="nucleotide sequence ID" value="NZ_JAENJH010000004.1"/>
</dbReference>
<sequence length="218" mass="23307">MGRRLAAGVAVVFFALAGCTAEEAPPEQSAPDVIMPDKPGEQAKVVPGDEAAEHRQEPKPNDADVRYMTNMIPHHQQAIVMTDLAEQHATGEQVKAIAGRIAASQEAEISVMETWLEDFDAASPHDGHGDHGEHGGGHDHAQMPGMATQQQLDALGAARGAEFDRQFLQLMITHHEGALTMAEEQLGGGIEPRAIAMAQDIITGQTDEIEHMRGMGDA</sequence>
<dbReference type="AlphaFoldDB" id="A0A934QU53"/>
<evidence type="ECO:0000313" key="4">
    <source>
        <dbReference type="EMBL" id="MBK1786363.1"/>
    </source>
</evidence>
<feature type="region of interest" description="Disordered" evidence="1">
    <location>
        <begin position="21"/>
        <end position="62"/>
    </location>
</feature>
<evidence type="ECO:0000313" key="5">
    <source>
        <dbReference type="Proteomes" id="UP000635245"/>
    </source>
</evidence>
<accession>A0A934QU53</accession>
<name>A0A934QU53_9PSEU</name>
<feature type="region of interest" description="Disordered" evidence="1">
    <location>
        <begin position="120"/>
        <end position="143"/>
    </location>
</feature>
<dbReference type="InterPro" id="IPR012347">
    <property type="entry name" value="Ferritin-like"/>
</dbReference>
<dbReference type="PANTHER" id="PTHR36933:SF1">
    <property type="entry name" value="SLL0788 PROTEIN"/>
    <property type="match status" value="1"/>
</dbReference>
<organism evidence="4 5">
    <name type="scientific">Prauserella cavernicola</name>
    <dbReference type="NCBI Taxonomy" id="2800127"/>
    <lineage>
        <taxon>Bacteria</taxon>
        <taxon>Bacillati</taxon>
        <taxon>Actinomycetota</taxon>
        <taxon>Actinomycetes</taxon>
        <taxon>Pseudonocardiales</taxon>
        <taxon>Pseudonocardiaceae</taxon>
        <taxon>Prauserella</taxon>
    </lineage>
</organism>
<keyword evidence="5" id="KW-1185">Reference proteome</keyword>
<comment type="caution">
    <text evidence="4">The sequence shown here is derived from an EMBL/GenBank/DDBJ whole genome shotgun (WGS) entry which is preliminary data.</text>
</comment>
<evidence type="ECO:0000259" key="3">
    <source>
        <dbReference type="Pfam" id="PF03713"/>
    </source>
</evidence>
<feature type="chain" id="PRO_5039497915" evidence="2">
    <location>
        <begin position="18"/>
        <end position="218"/>
    </location>
</feature>
<dbReference type="PANTHER" id="PTHR36933">
    <property type="entry name" value="SLL0788 PROTEIN"/>
    <property type="match status" value="1"/>
</dbReference>
<dbReference type="PROSITE" id="PS51257">
    <property type="entry name" value="PROKAR_LIPOPROTEIN"/>
    <property type="match status" value="1"/>
</dbReference>
<proteinExistence type="predicted"/>